<dbReference type="EMBL" id="CP013355">
    <property type="protein sequence ID" value="AMC12078.1"/>
    <property type="molecule type" value="Genomic_DNA"/>
</dbReference>
<dbReference type="PATRIC" id="fig|1622118.3.peg.2616"/>
<feature type="domain" description="NADPH-dependent FMN reductase-like" evidence="1">
    <location>
        <begin position="4"/>
        <end position="145"/>
    </location>
</feature>
<evidence type="ECO:0000313" key="3">
    <source>
        <dbReference type="Proteomes" id="UP000059672"/>
    </source>
</evidence>
<gene>
    <name evidence="2" type="ORF">Lupro_12765</name>
</gene>
<dbReference type="InterPro" id="IPR029039">
    <property type="entry name" value="Flavoprotein-like_sf"/>
</dbReference>
<keyword evidence="3" id="KW-1185">Reference proteome</keyword>
<dbReference type="PANTHER" id="PTHR30543">
    <property type="entry name" value="CHROMATE REDUCTASE"/>
    <property type="match status" value="1"/>
</dbReference>
<reference evidence="2 3" key="2">
    <citation type="journal article" date="2016" name="Int. J. Syst. Evol. Microbiol.">
        <title>Lutibacter profundi sp. nov., isolated from a deep-sea hydrothermal system on the Arctic Mid-Ocean Ridge and emended description of the genus Lutibacter.</title>
        <authorList>
            <person name="Le Moine Bauer S."/>
            <person name="Roalkvam I."/>
            <person name="Steen I.H."/>
            <person name="Dahle H."/>
        </authorList>
    </citation>
    <scope>NUCLEOTIDE SEQUENCE [LARGE SCALE GENOMIC DNA]</scope>
    <source>
        <strain evidence="2 3">LP1</strain>
    </source>
</reference>
<evidence type="ECO:0000259" key="1">
    <source>
        <dbReference type="Pfam" id="PF03358"/>
    </source>
</evidence>
<dbReference type="InterPro" id="IPR050712">
    <property type="entry name" value="NAD(P)H-dep_reductase"/>
</dbReference>
<proteinExistence type="predicted"/>
<sequence>MKKNIITIGGSNSKNSINKTLAEHVGGMMNDIELTKIDLNDFSMPQFSIDIENEEGFSEGVTNLNTIINKADGFIISLAEHNGSYSVAFKNALDWLSRINGKVWRNKPVLLLATSPGERGGQTVLDIALGRFPYMGATIIGSMSFPSFFENFKENDIVNTDLKLKLVELVNQFKKAL</sequence>
<dbReference type="KEGG" id="lut:Lupro_12765"/>
<dbReference type="AlphaFoldDB" id="A0A0X8G8P2"/>
<evidence type="ECO:0000313" key="2">
    <source>
        <dbReference type="EMBL" id="AMC12078.1"/>
    </source>
</evidence>
<dbReference type="InterPro" id="IPR005025">
    <property type="entry name" value="FMN_Rdtase-like_dom"/>
</dbReference>
<dbReference type="Pfam" id="PF03358">
    <property type="entry name" value="FMN_red"/>
    <property type="match status" value="1"/>
</dbReference>
<dbReference type="RefSeq" id="WP_068211106.1">
    <property type="nucleotide sequence ID" value="NZ_CP013355.1"/>
</dbReference>
<name>A0A0X8G8P2_9FLAO</name>
<organism evidence="2 3">
    <name type="scientific">Lutibacter profundi</name>
    <dbReference type="NCBI Taxonomy" id="1622118"/>
    <lineage>
        <taxon>Bacteria</taxon>
        <taxon>Pseudomonadati</taxon>
        <taxon>Bacteroidota</taxon>
        <taxon>Flavobacteriia</taxon>
        <taxon>Flavobacteriales</taxon>
        <taxon>Flavobacteriaceae</taxon>
        <taxon>Lutibacter</taxon>
    </lineage>
</organism>
<dbReference type="GO" id="GO:0010181">
    <property type="term" value="F:FMN binding"/>
    <property type="evidence" value="ECO:0007669"/>
    <property type="project" value="TreeGrafter"/>
</dbReference>
<accession>A0A0X8G8P2</accession>
<dbReference type="STRING" id="1622118.Lupro_12765"/>
<dbReference type="Gene3D" id="3.40.50.360">
    <property type="match status" value="1"/>
</dbReference>
<dbReference type="GO" id="GO:0016491">
    <property type="term" value="F:oxidoreductase activity"/>
    <property type="evidence" value="ECO:0007669"/>
    <property type="project" value="InterPro"/>
</dbReference>
<dbReference type="Proteomes" id="UP000059672">
    <property type="component" value="Chromosome"/>
</dbReference>
<reference evidence="3" key="1">
    <citation type="submission" date="2015-12" db="EMBL/GenBank/DDBJ databases">
        <title>Complete genome sequence of Lutibacter profundus strain LP1.</title>
        <authorList>
            <person name="Wissuwa J."/>
            <person name="Le Moine Bauer S."/>
            <person name="Stokke R."/>
            <person name="Dahle H."/>
            <person name="Steen I.H."/>
        </authorList>
    </citation>
    <scope>NUCLEOTIDE SEQUENCE [LARGE SCALE GENOMIC DNA]</scope>
    <source>
        <strain evidence="3">LP1</strain>
    </source>
</reference>
<protein>
    <submittedName>
        <fullName evidence="2">NADPH-dependent FMN reductase</fullName>
    </submittedName>
</protein>
<dbReference type="OrthoDB" id="5767802at2"/>
<dbReference type="GO" id="GO:0005829">
    <property type="term" value="C:cytosol"/>
    <property type="evidence" value="ECO:0007669"/>
    <property type="project" value="TreeGrafter"/>
</dbReference>
<dbReference type="PANTHER" id="PTHR30543:SF21">
    <property type="entry name" value="NAD(P)H-DEPENDENT FMN REDUCTASE LOT6"/>
    <property type="match status" value="1"/>
</dbReference>
<dbReference type="SUPFAM" id="SSF52218">
    <property type="entry name" value="Flavoproteins"/>
    <property type="match status" value="1"/>
</dbReference>